<evidence type="ECO:0000313" key="3">
    <source>
        <dbReference type="Proteomes" id="UP000310108"/>
    </source>
</evidence>
<dbReference type="InterPro" id="IPR011333">
    <property type="entry name" value="SKP1/BTB/POZ_sf"/>
</dbReference>
<dbReference type="PROSITE" id="PS50097">
    <property type="entry name" value="BTB"/>
    <property type="match status" value="1"/>
</dbReference>
<dbReference type="OrthoDB" id="9997739at2759"/>
<gene>
    <name evidence="2" type="ORF">CTA1_3006</name>
</gene>
<dbReference type="InterPro" id="IPR000210">
    <property type="entry name" value="BTB/POZ_dom"/>
</dbReference>
<dbReference type="Gene3D" id="3.30.710.10">
    <property type="entry name" value="Potassium Channel Kv1.1, Chain A"/>
    <property type="match status" value="1"/>
</dbReference>
<comment type="caution">
    <text evidence="2">The sequence shown here is derived from an EMBL/GenBank/DDBJ whole genome shotgun (WGS) entry which is preliminary data.</text>
</comment>
<reference evidence="2 3" key="1">
    <citation type="journal article" date="2019" name="PLoS ONE">
        <title>Comparative genome analysis indicates high evolutionary potential of pathogenicity genes in Colletotrichum tanaceti.</title>
        <authorList>
            <person name="Lelwala R.V."/>
            <person name="Korhonen P.K."/>
            <person name="Young N.D."/>
            <person name="Scott J.B."/>
            <person name="Ades P.A."/>
            <person name="Gasser R.B."/>
            <person name="Taylor P.W.J."/>
        </authorList>
    </citation>
    <scope>NUCLEOTIDE SEQUENCE [LARGE SCALE GENOMIC DNA]</scope>
    <source>
        <strain evidence="2">BRIP57314</strain>
    </source>
</reference>
<protein>
    <recommendedName>
        <fullName evidence="1">BTB domain-containing protein</fullName>
    </recommendedName>
</protein>
<evidence type="ECO:0000259" key="1">
    <source>
        <dbReference type="PROSITE" id="PS50097"/>
    </source>
</evidence>
<sequence length="305" mass="35664">MASTAEVDSPERIQIIEEIFKSRQITFLVGPDKVKFAVHEHAFTRLSEPLRIMLTGGMRESLEANVVWDDIEPTIFTRLMQFAYYEDYSVPHLLVKDALPPAPRPKAKWRGGKDFDESEHNEYLASRTINSWMMDYEAGDRGSDCEGDRPGKWSYCRSHFATQMPLSPKHHWFNDLRGWNLTGYSTAFMLHVKLYVLADRYNFDTLTELCLGRVRASLFAVDLEEEFRETLIEMLKFTYSNTVPADTLRMMLIRYCIVQMNQLKRHGVLDRLVSELPDIALELLLEIPRQIWEDALYSPLRWQRS</sequence>
<organism evidence="2 3">
    <name type="scientific">Colletotrichum tanaceti</name>
    <dbReference type="NCBI Taxonomy" id="1306861"/>
    <lineage>
        <taxon>Eukaryota</taxon>
        <taxon>Fungi</taxon>
        <taxon>Dikarya</taxon>
        <taxon>Ascomycota</taxon>
        <taxon>Pezizomycotina</taxon>
        <taxon>Sordariomycetes</taxon>
        <taxon>Hypocreomycetidae</taxon>
        <taxon>Glomerellales</taxon>
        <taxon>Glomerellaceae</taxon>
        <taxon>Colletotrichum</taxon>
        <taxon>Colletotrichum destructivum species complex</taxon>
    </lineage>
</organism>
<dbReference type="AlphaFoldDB" id="A0A4U6XJT6"/>
<dbReference type="STRING" id="1306861.A0A4U6XJT6"/>
<evidence type="ECO:0000313" key="2">
    <source>
        <dbReference type="EMBL" id="TKW56131.1"/>
    </source>
</evidence>
<dbReference type="EMBL" id="PJEX01000076">
    <property type="protein sequence ID" value="TKW56131.1"/>
    <property type="molecule type" value="Genomic_DNA"/>
</dbReference>
<proteinExistence type="predicted"/>
<name>A0A4U6XJT6_9PEZI</name>
<feature type="domain" description="BTB" evidence="1">
    <location>
        <begin position="23"/>
        <end position="92"/>
    </location>
</feature>
<dbReference type="Proteomes" id="UP000310108">
    <property type="component" value="Unassembled WGS sequence"/>
</dbReference>
<dbReference type="SUPFAM" id="SSF54695">
    <property type="entry name" value="POZ domain"/>
    <property type="match status" value="1"/>
</dbReference>
<dbReference type="PANTHER" id="PTHR47843">
    <property type="entry name" value="BTB DOMAIN-CONTAINING PROTEIN-RELATED"/>
    <property type="match status" value="1"/>
</dbReference>
<keyword evidence="3" id="KW-1185">Reference proteome</keyword>
<accession>A0A4U6XJT6</accession>